<keyword evidence="2" id="KW-1185">Reference proteome</keyword>
<dbReference type="STRING" id="580332.Slit_2012"/>
<dbReference type="HOGENOM" id="CLU_1795185_0_0_4"/>
<sequence length="144" mass="15498" precursor="true">MIKTFIIRANNDLDIRHGTLFLMLAAVGLLSGFTGTAYGKEYDCAGKGDNGMVASREFPSLHFDGRRLKISGSDIFSTYSYEICAESATLVTFTAHQEACRTGAAEIKSMNGSNGTFNRVSGALQLDAAQGLHGEYQCQEAAKK</sequence>
<protein>
    <submittedName>
        <fullName evidence="1">Uncharacterized protein</fullName>
    </submittedName>
</protein>
<dbReference type="AlphaFoldDB" id="D5CTS8"/>
<proteinExistence type="predicted"/>
<name>D5CTS8_SIDLE</name>
<dbReference type="EMBL" id="CP001965">
    <property type="protein sequence ID" value="ADE12240.1"/>
    <property type="molecule type" value="Genomic_DNA"/>
</dbReference>
<dbReference type="RefSeq" id="WP_013030138.1">
    <property type="nucleotide sequence ID" value="NC_013959.1"/>
</dbReference>
<accession>D5CTS8</accession>
<evidence type="ECO:0000313" key="1">
    <source>
        <dbReference type="EMBL" id="ADE12240.1"/>
    </source>
</evidence>
<gene>
    <name evidence="1" type="ordered locus">Slit_2012</name>
</gene>
<organism evidence="1 2">
    <name type="scientific">Sideroxydans lithotrophicus (strain ES-1)</name>
    <dbReference type="NCBI Taxonomy" id="580332"/>
    <lineage>
        <taxon>Bacteria</taxon>
        <taxon>Pseudomonadati</taxon>
        <taxon>Pseudomonadota</taxon>
        <taxon>Betaproteobacteria</taxon>
        <taxon>Nitrosomonadales</taxon>
        <taxon>Gallionellaceae</taxon>
        <taxon>Sideroxydans</taxon>
    </lineage>
</organism>
<evidence type="ECO:0000313" key="2">
    <source>
        <dbReference type="Proteomes" id="UP000001625"/>
    </source>
</evidence>
<dbReference type="KEGG" id="slt:Slit_2012"/>
<dbReference type="Proteomes" id="UP000001625">
    <property type="component" value="Chromosome"/>
</dbReference>
<reference evidence="1 2" key="1">
    <citation type="submission" date="2010-03" db="EMBL/GenBank/DDBJ databases">
        <title>Complete sequence of Sideroxydans lithotrophicus ES-1.</title>
        <authorList>
            <consortium name="US DOE Joint Genome Institute"/>
            <person name="Lucas S."/>
            <person name="Copeland A."/>
            <person name="Lapidus A."/>
            <person name="Cheng J.-F."/>
            <person name="Bruce D."/>
            <person name="Goodwin L."/>
            <person name="Pitluck S."/>
            <person name="Munk A.C."/>
            <person name="Detter J.C."/>
            <person name="Han C."/>
            <person name="Tapia R."/>
            <person name="Larimer F."/>
            <person name="Land M."/>
            <person name="Hauser L."/>
            <person name="Kyrpides N."/>
            <person name="Ivanova N."/>
            <person name="Emerson D."/>
            <person name="Woyke T."/>
        </authorList>
    </citation>
    <scope>NUCLEOTIDE SEQUENCE [LARGE SCALE GENOMIC DNA]</scope>
    <source>
        <strain evidence="1 2">ES-1</strain>
    </source>
</reference>